<evidence type="ECO:0000313" key="3">
    <source>
        <dbReference type="Proteomes" id="UP001460270"/>
    </source>
</evidence>
<feature type="region of interest" description="Disordered" evidence="1">
    <location>
        <begin position="30"/>
        <end position="50"/>
    </location>
</feature>
<proteinExistence type="predicted"/>
<dbReference type="Proteomes" id="UP001460270">
    <property type="component" value="Unassembled WGS sequence"/>
</dbReference>
<organism evidence="2 3">
    <name type="scientific">Mugilogobius chulae</name>
    <name type="common">yellowstripe goby</name>
    <dbReference type="NCBI Taxonomy" id="88201"/>
    <lineage>
        <taxon>Eukaryota</taxon>
        <taxon>Metazoa</taxon>
        <taxon>Chordata</taxon>
        <taxon>Craniata</taxon>
        <taxon>Vertebrata</taxon>
        <taxon>Euteleostomi</taxon>
        <taxon>Actinopterygii</taxon>
        <taxon>Neopterygii</taxon>
        <taxon>Teleostei</taxon>
        <taxon>Neoteleostei</taxon>
        <taxon>Acanthomorphata</taxon>
        <taxon>Gobiaria</taxon>
        <taxon>Gobiiformes</taxon>
        <taxon>Gobioidei</taxon>
        <taxon>Gobiidae</taxon>
        <taxon>Gobionellinae</taxon>
        <taxon>Mugilogobius</taxon>
    </lineage>
</organism>
<gene>
    <name evidence="2" type="ORF">WMY93_022905</name>
</gene>
<sequence length="131" mass="15389">MHFWACAIYTPERHIVRKIRYSFAKSKISRRTGNGTEKIKHRPASLHKERTKAANLQTLLNKKDHETRLEKEALESLVAKLTTELDQEKREKEQRQNRVKELEKQQDAFRETIQKCYAAYQGSAAKGNQIH</sequence>
<comment type="caution">
    <text evidence="2">The sequence shown here is derived from an EMBL/GenBank/DDBJ whole genome shotgun (WGS) entry which is preliminary data.</text>
</comment>
<feature type="region of interest" description="Disordered" evidence="1">
    <location>
        <begin position="85"/>
        <end position="105"/>
    </location>
</feature>
<reference evidence="3" key="1">
    <citation type="submission" date="2024-04" db="EMBL/GenBank/DDBJ databases">
        <title>Salinicola lusitanus LLJ914,a marine bacterium isolated from the Okinawa Trough.</title>
        <authorList>
            <person name="Li J."/>
        </authorList>
    </citation>
    <scope>NUCLEOTIDE SEQUENCE [LARGE SCALE GENOMIC DNA]</scope>
</reference>
<name>A0AAW0NEX1_9GOBI</name>
<feature type="compositionally biased region" description="Basic and acidic residues" evidence="1">
    <location>
        <begin position="86"/>
        <end position="105"/>
    </location>
</feature>
<evidence type="ECO:0000313" key="2">
    <source>
        <dbReference type="EMBL" id="KAK7890942.1"/>
    </source>
</evidence>
<accession>A0AAW0NEX1</accession>
<protein>
    <submittedName>
        <fullName evidence="2">Uncharacterized protein</fullName>
    </submittedName>
</protein>
<keyword evidence="3" id="KW-1185">Reference proteome</keyword>
<evidence type="ECO:0000256" key="1">
    <source>
        <dbReference type="SAM" id="MobiDB-lite"/>
    </source>
</evidence>
<dbReference type="EMBL" id="JBBPFD010000017">
    <property type="protein sequence ID" value="KAK7890942.1"/>
    <property type="molecule type" value="Genomic_DNA"/>
</dbReference>
<dbReference type="AlphaFoldDB" id="A0AAW0NEX1"/>